<gene>
    <name evidence="1" type="ORF">APC1503_2103</name>
</gene>
<comment type="caution">
    <text evidence="1">The sequence shown here is derived from an EMBL/GenBank/DDBJ whole genome shotgun (WGS) entry which is preliminary data.</text>
</comment>
<organism evidence="1 2">
    <name type="scientific">Bifidobacterium longum</name>
    <dbReference type="NCBI Taxonomy" id="216816"/>
    <lineage>
        <taxon>Bacteria</taxon>
        <taxon>Bacillati</taxon>
        <taxon>Actinomycetota</taxon>
        <taxon>Actinomycetes</taxon>
        <taxon>Bifidobacteriales</taxon>
        <taxon>Bifidobacteriaceae</taxon>
        <taxon>Bifidobacterium</taxon>
    </lineage>
</organism>
<proteinExistence type="predicted"/>
<dbReference type="Proteomes" id="UP000232654">
    <property type="component" value="Unassembled WGS sequence"/>
</dbReference>
<evidence type="ECO:0000313" key="1">
    <source>
        <dbReference type="EMBL" id="PKC86904.1"/>
    </source>
</evidence>
<accession>A0A2N0SYN0</accession>
<dbReference type="AlphaFoldDB" id="A0A2N0SYN0"/>
<dbReference type="EMBL" id="PJDT01000031">
    <property type="protein sequence ID" value="PKC86904.1"/>
    <property type="molecule type" value="Genomic_DNA"/>
</dbReference>
<reference evidence="1 2" key="1">
    <citation type="submission" date="2017-12" db="EMBL/GenBank/DDBJ databases">
        <title>Bifidobacterium longum APC/DPC strains.</title>
        <authorList>
            <person name="Arboleya S."/>
        </authorList>
    </citation>
    <scope>NUCLEOTIDE SEQUENCE [LARGE SCALE GENOMIC DNA]</scope>
    <source>
        <strain evidence="1 2">APC1503</strain>
    </source>
</reference>
<evidence type="ECO:0000313" key="2">
    <source>
        <dbReference type="Proteomes" id="UP000232654"/>
    </source>
</evidence>
<sequence length="57" mass="6605">MTRTVMDVDEQTLLEQYKKIVVVPVIPDRDKVDPALFRRPSLYGEPQKVITRTYVGV</sequence>
<dbReference type="RefSeq" id="WP_172711319.1">
    <property type="nucleotide sequence ID" value="NZ_JBBNMU010000098.1"/>
</dbReference>
<protein>
    <submittedName>
        <fullName evidence="1">Uncharacterized protein</fullName>
    </submittedName>
</protein>
<name>A0A2N0SYN0_BIFLN</name>